<dbReference type="GO" id="GO:0005975">
    <property type="term" value="P:carbohydrate metabolic process"/>
    <property type="evidence" value="ECO:0007669"/>
    <property type="project" value="InterPro"/>
</dbReference>
<dbReference type="PIRSF" id="PIRSF036289">
    <property type="entry name" value="Glycosyl_hydrolase_malt_phosph"/>
    <property type="match status" value="1"/>
</dbReference>
<dbReference type="PATRIC" id="fig|1114972.6.peg.1682"/>
<dbReference type="AlphaFoldDB" id="A0A0R1RR52"/>
<comment type="similarity">
    <text evidence="1">Belongs to the glycosyl hydrolase 65 family.</text>
</comment>
<dbReference type="PANTHER" id="PTHR11051:SF13">
    <property type="entry name" value="GLYCOSYL TRANSFERASE"/>
    <property type="match status" value="1"/>
</dbReference>
<dbReference type="InterPro" id="IPR012341">
    <property type="entry name" value="6hp_glycosidase-like_sf"/>
</dbReference>
<feature type="binding site" evidence="3">
    <location>
        <begin position="359"/>
        <end position="360"/>
    </location>
    <ligand>
        <name>substrate</name>
    </ligand>
</feature>
<dbReference type="eggNOG" id="COG1554">
    <property type="taxonomic scope" value="Bacteria"/>
</dbReference>
<dbReference type="GO" id="GO:0004553">
    <property type="term" value="F:hydrolase activity, hydrolyzing O-glycosyl compounds"/>
    <property type="evidence" value="ECO:0007669"/>
    <property type="project" value="TreeGrafter"/>
</dbReference>
<feature type="domain" description="Glycoside hydrolase family 65 N-terminal" evidence="6">
    <location>
        <begin position="25"/>
        <end position="173"/>
    </location>
</feature>
<dbReference type="Gene3D" id="1.50.10.10">
    <property type="match status" value="1"/>
</dbReference>
<dbReference type="Pfam" id="PF03636">
    <property type="entry name" value="Glyco_hydro_65N"/>
    <property type="match status" value="1"/>
</dbReference>
<evidence type="ECO:0000256" key="1">
    <source>
        <dbReference type="ARBA" id="ARBA00006768"/>
    </source>
</evidence>
<protein>
    <submittedName>
        <fullName evidence="7">Kojibiose phosphorylase</fullName>
    </submittedName>
</protein>
<accession>A0A0R1RR52</accession>
<dbReference type="InterPro" id="IPR011013">
    <property type="entry name" value="Gal_mutarotase_sf_dom"/>
</dbReference>
<proteinExistence type="inferred from homology"/>
<dbReference type="InterPro" id="IPR037018">
    <property type="entry name" value="GH65_N"/>
</dbReference>
<gene>
    <name evidence="7" type="ORF">FD35_GL001656</name>
</gene>
<dbReference type="Pfam" id="PF03633">
    <property type="entry name" value="Glyco_hydro_65C"/>
    <property type="match status" value="1"/>
</dbReference>
<dbReference type="OrthoDB" id="9758855at2"/>
<name>A0A0R1RR52_9LACO</name>
<evidence type="ECO:0000259" key="4">
    <source>
        <dbReference type="Pfam" id="PF03632"/>
    </source>
</evidence>
<dbReference type="Gene3D" id="2.70.98.40">
    <property type="entry name" value="Glycoside hydrolase, family 65, N-terminal domain"/>
    <property type="match status" value="1"/>
</dbReference>
<dbReference type="PANTHER" id="PTHR11051">
    <property type="entry name" value="GLYCOSYL HYDROLASE-RELATED"/>
    <property type="match status" value="1"/>
</dbReference>
<dbReference type="Proteomes" id="UP000051999">
    <property type="component" value="Unassembled WGS sequence"/>
</dbReference>
<dbReference type="Pfam" id="PF03632">
    <property type="entry name" value="Glyco_hydro_65m"/>
    <property type="match status" value="1"/>
</dbReference>
<evidence type="ECO:0000313" key="7">
    <source>
        <dbReference type="EMBL" id="KRL56562.1"/>
    </source>
</evidence>
<dbReference type="GO" id="GO:0030246">
    <property type="term" value="F:carbohydrate binding"/>
    <property type="evidence" value="ECO:0007669"/>
    <property type="project" value="InterPro"/>
</dbReference>
<dbReference type="InterPro" id="IPR005194">
    <property type="entry name" value="Glyco_hydro_65_C"/>
</dbReference>
<evidence type="ECO:0000256" key="2">
    <source>
        <dbReference type="PIRSR" id="PIRSR036289-50"/>
    </source>
</evidence>
<evidence type="ECO:0000256" key="3">
    <source>
        <dbReference type="PIRSR" id="PIRSR036289-51"/>
    </source>
</evidence>
<evidence type="ECO:0000259" key="5">
    <source>
        <dbReference type="Pfam" id="PF03633"/>
    </source>
</evidence>
<keyword evidence="8" id="KW-1185">Reference proteome</keyword>
<evidence type="ECO:0000259" key="6">
    <source>
        <dbReference type="Pfam" id="PF03636"/>
    </source>
</evidence>
<dbReference type="GO" id="GO:0016757">
    <property type="term" value="F:glycosyltransferase activity"/>
    <property type="evidence" value="ECO:0007669"/>
    <property type="project" value="UniProtKB-ARBA"/>
</dbReference>
<dbReference type="InterPro" id="IPR017045">
    <property type="entry name" value="Malt_Pase/Glycosyl_Hdrlase"/>
</dbReference>
<dbReference type="InterPro" id="IPR005195">
    <property type="entry name" value="Glyco_hydro_65_M"/>
</dbReference>
<dbReference type="InterPro" id="IPR008928">
    <property type="entry name" value="6-hairpin_glycosidase_sf"/>
</dbReference>
<sequence length="774" mass="88168">MAISEQKQSFQLHLQDLTNRNASFLETIYALANGHLGVRASNPLQGNLRLDEGMPGLFVNGFYDLSHITYGESYAGYPENNQTIAQLPDPRYLVIEVDGERSDQTTFATRVVDKNLDMETGLLNELFEITTPSGKILQLSLSTFASQADDGIYCVSYTIRPINFSGAVKLYKQHPYIDQVFTRDGDIRAVSRNNILDRQFLNADFPAMQITTQRSQLGLVLMWRYLGEDSLVKFDRSDGMPKYVMDLDLQQGLAESFDFGYSVGRIHSLMDVAMNHTQYLKNANAHLEHHSFSTLFTESAHKMQEFWHNSDIRIDGDPETQKGIRFNLFHLHQSAGHDGKTSIPAKGLTGAGYEGHYFWDTEMFMLPAFIYTDPQMARALLTYRYHTLDEARRQARDFGLDGGAMFAWRTINGMEASPYFPAGLAAVHINADIAYAVAEYVQVTDDQDFLVKMGFELILETARFWQRFGSFGIDGPQGGKFVINKVTGPDEYSAMVNNNYYTNRMAQHNLRLAVSYAKQLKKSHPSKLEELGVTEKELQSFTHIADSMYLPFDKELGVKMQDDGAFNMEIWPFDQTPRDNYPLLLHYHPMRLYRHQVNKQADTLMSDLLFPADQDIEQLKRDFDYYEPLTTHDSSLSRPIFSILAHRILAHHKAYRYIAESILTDLNNSQGNSQDGVHVGNMGASWMEMTLGVAGMIRADRGLEFHPHLPVQWSALTFKIRYRGSQFEMHITRNQAHFSLIEGDQVTIYCDGQEVALSSKAPVKRMMTVNLTEK</sequence>
<feature type="binding site" evidence="3">
    <location>
        <begin position="599"/>
        <end position="600"/>
    </location>
    <ligand>
        <name>substrate</name>
    </ligand>
</feature>
<dbReference type="Gene3D" id="2.60.420.10">
    <property type="entry name" value="Maltose phosphorylase, domain 3"/>
    <property type="match status" value="1"/>
</dbReference>
<dbReference type="EMBL" id="AZFF01000003">
    <property type="protein sequence ID" value="KRL56562.1"/>
    <property type="molecule type" value="Genomic_DNA"/>
</dbReference>
<dbReference type="STRING" id="1114972.FD35_GL001656"/>
<feature type="active site" description="Proton donor" evidence="2">
    <location>
        <position position="491"/>
    </location>
</feature>
<dbReference type="SUPFAM" id="SSF48208">
    <property type="entry name" value="Six-hairpin glycosidases"/>
    <property type="match status" value="1"/>
</dbReference>
<feature type="domain" description="Glycoside hydrolase family 65 central catalytic" evidence="4">
    <location>
        <begin position="325"/>
        <end position="687"/>
    </location>
</feature>
<comment type="caution">
    <text evidence="7">The sequence shown here is derived from an EMBL/GenBank/DDBJ whole genome shotgun (WGS) entry which is preliminary data.</text>
</comment>
<dbReference type="SUPFAM" id="SSF74650">
    <property type="entry name" value="Galactose mutarotase-like"/>
    <property type="match status" value="1"/>
</dbReference>
<organism evidence="7 8">
    <name type="scientific">Furfurilactobacillus rossiae DSM 15814</name>
    <dbReference type="NCBI Taxonomy" id="1114972"/>
    <lineage>
        <taxon>Bacteria</taxon>
        <taxon>Bacillati</taxon>
        <taxon>Bacillota</taxon>
        <taxon>Bacilli</taxon>
        <taxon>Lactobacillales</taxon>
        <taxon>Lactobacillaceae</taxon>
        <taxon>Furfurilactobacillus</taxon>
    </lineage>
</organism>
<dbReference type="InterPro" id="IPR005196">
    <property type="entry name" value="Glyco_hydro_65_N"/>
</dbReference>
<dbReference type="RefSeq" id="WP_017262195.1">
    <property type="nucleotide sequence ID" value="NZ_AUAW01000005.1"/>
</dbReference>
<feature type="domain" description="Glycoside hydrolase family 65 C-terminal" evidence="5">
    <location>
        <begin position="700"/>
        <end position="757"/>
    </location>
</feature>
<reference evidence="7 8" key="1">
    <citation type="journal article" date="2015" name="Genome Announc.">
        <title>Expanding the biotechnology potential of lactobacilli through comparative genomics of 213 strains and associated genera.</title>
        <authorList>
            <person name="Sun Z."/>
            <person name="Harris H.M."/>
            <person name="McCann A."/>
            <person name="Guo C."/>
            <person name="Argimon S."/>
            <person name="Zhang W."/>
            <person name="Yang X."/>
            <person name="Jeffery I.B."/>
            <person name="Cooney J.C."/>
            <person name="Kagawa T.F."/>
            <person name="Liu W."/>
            <person name="Song Y."/>
            <person name="Salvetti E."/>
            <person name="Wrobel A."/>
            <person name="Rasinkangas P."/>
            <person name="Parkhill J."/>
            <person name="Rea M.C."/>
            <person name="O'Sullivan O."/>
            <person name="Ritari J."/>
            <person name="Douillard F.P."/>
            <person name="Paul Ross R."/>
            <person name="Yang R."/>
            <person name="Briner A.E."/>
            <person name="Felis G.E."/>
            <person name="de Vos W.M."/>
            <person name="Barrangou R."/>
            <person name="Klaenhammer T.R."/>
            <person name="Caufield P.W."/>
            <person name="Cui Y."/>
            <person name="Zhang H."/>
            <person name="O'Toole P.W."/>
        </authorList>
    </citation>
    <scope>NUCLEOTIDE SEQUENCE [LARGE SCALE GENOMIC DNA]</scope>
    <source>
        <strain evidence="7 8">DSM 15814</strain>
    </source>
</reference>
<evidence type="ECO:0000313" key="8">
    <source>
        <dbReference type="Proteomes" id="UP000051999"/>
    </source>
</evidence>